<organism evidence="9">
    <name type="scientific">marine metagenome</name>
    <dbReference type="NCBI Taxonomy" id="408172"/>
    <lineage>
        <taxon>unclassified sequences</taxon>
        <taxon>metagenomes</taxon>
        <taxon>ecological metagenomes</taxon>
    </lineage>
</organism>
<dbReference type="InterPro" id="IPR050366">
    <property type="entry name" value="BP-dependent_transpt_permease"/>
</dbReference>
<dbReference type="AlphaFoldDB" id="A0A381XAD2"/>
<dbReference type="Gene3D" id="1.10.3720.10">
    <property type="entry name" value="MetI-like"/>
    <property type="match status" value="1"/>
</dbReference>
<keyword evidence="2" id="KW-0813">Transport</keyword>
<keyword evidence="4 7" id="KW-0812">Transmembrane</keyword>
<sequence>MLAHNLDVTQGQELILNKLNTPENTTSTHAVAWEKQLIAYEESLRANPWQKQLQSIAHNKMLLTGVVLGLIVLGLAILGPVFYDADYARQSLRNAHKPPFFEGYFLGTDSYGRDMAIRLFIGFRVSLLVAAAVTALSLFIGVILGMIGGYLGGSTDRVVRSSTDFIWGFPLILVAVLLVGGLGEGLFPVIMAVGIVNVAAITRVVRGEVVGLKEKEFVEAARAAGVSSYRIMWRHLLPNVLAPALIMASYLIAVAVIAEAALSFIGLGAQPPLPSLGKMIADGRGFLRINHWEATIPGIGIVVLVLAVSMIGDGLRDHFDPRLRHERGRKKNK</sequence>
<feature type="transmembrane region" description="Helical" evidence="7">
    <location>
        <begin position="240"/>
        <end position="269"/>
    </location>
</feature>
<dbReference type="Pfam" id="PF12911">
    <property type="entry name" value="OppC_N"/>
    <property type="match status" value="1"/>
</dbReference>
<dbReference type="InterPro" id="IPR025966">
    <property type="entry name" value="OppC_N"/>
</dbReference>
<dbReference type="PANTHER" id="PTHR43386:SF25">
    <property type="entry name" value="PEPTIDE ABC TRANSPORTER PERMEASE PROTEIN"/>
    <property type="match status" value="1"/>
</dbReference>
<keyword evidence="6 7" id="KW-0472">Membrane</keyword>
<dbReference type="PANTHER" id="PTHR43386">
    <property type="entry name" value="OLIGOPEPTIDE TRANSPORT SYSTEM PERMEASE PROTEIN APPC"/>
    <property type="match status" value="1"/>
</dbReference>
<comment type="subcellular location">
    <subcellularLocation>
        <location evidence="1">Cell membrane</location>
        <topology evidence="1">Multi-pass membrane protein</topology>
    </subcellularLocation>
</comment>
<dbReference type="InterPro" id="IPR000515">
    <property type="entry name" value="MetI-like"/>
</dbReference>
<evidence type="ECO:0000256" key="7">
    <source>
        <dbReference type="SAM" id="Phobius"/>
    </source>
</evidence>
<evidence type="ECO:0000256" key="6">
    <source>
        <dbReference type="ARBA" id="ARBA00023136"/>
    </source>
</evidence>
<dbReference type="Pfam" id="PF00528">
    <property type="entry name" value="BPD_transp_1"/>
    <property type="match status" value="1"/>
</dbReference>
<evidence type="ECO:0000256" key="3">
    <source>
        <dbReference type="ARBA" id="ARBA00022475"/>
    </source>
</evidence>
<dbReference type="EMBL" id="UINC01014478">
    <property type="protein sequence ID" value="SVA61719.1"/>
    <property type="molecule type" value="Genomic_DNA"/>
</dbReference>
<dbReference type="SUPFAM" id="SSF161098">
    <property type="entry name" value="MetI-like"/>
    <property type="match status" value="1"/>
</dbReference>
<protein>
    <recommendedName>
        <fullName evidence="8">ABC transmembrane type-1 domain-containing protein</fullName>
    </recommendedName>
</protein>
<evidence type="ECO:0000313" key="9">
    <source>
        <dbReference type="EMBL" id="SVA61719.1"/>
    </source>
</evidence>
<keyword evidence="5 7" id="KW-1133">Transmembrane helix</keyword>
<gene>
    <name evidence="9" type="ORF">METZ01_LOCUS114573</name>
</gene>
<proteinExistence type="predicted"/>
<dbReference type="InterPro" id="IPR035906">
    <property type="entry name" value="MetI-like_sf"/>
</dbReference>
<reference evidence="9" key="1">
    <citation type="submission" date="2018-05" db="EMBL/GenBank/DDBJ databases">
        <authorList>
            <person name="Lanie J.A."/>
            <person name="Ng W.-L."/>
            <person name="Kazmierczak K.M."/>
            <person name="Andrzejewski T.M."/>
            <person name="Davidsen T.M."/>
            <person name="Wayne K.J."/>
            <person name="Tettelin H."/>
            <person name="Glass J.I."/>
            <person name="Rusch D."/>
            <person name="Podicherti R."/>
            <person name="Tsui H.-C.T."/>
            <person name="Winkler M.E."/>
        </authorList>
    </citation>
    <scope>NUCLEOTIDE SEQUENCE</scope>
</reference>
<evidence type="ECO:0000256" key="1">
    <source>
        <dbReference type="ARBA" id="ARBA00004651"/>
    </source>
</evidence>
<dbReference type="PROSITE" id="PS50928">
    <property type="entry name" value="ABC_TM1"/>
    <property type="match status" value="1"/>
</dbReference>
<evidence type="ECO:0000259" key="8">
    <source>
        <dbReference type="PROSITE" id="PS50928"/>
    </source>
</evidence>
<dbReference type="CDD" id="cd06261">
    <property type="entry name" value="TM_PBP2"/>
    <property type="match status" value="1"/>
</dbReference>
<feature type="transmembrane region" description="Helical" evidence="7">
    <location>
        <begin position="127"/>
        <end position="153"/>
    </location>
</feature>
<evidence type="ECO:0000256" key="2">
    <source>
        <dbReference type="ARBA" id="ARBA00022448"/>
    </source>
</evidence>
<keyword evidence="3" id="KW-1003">Cell membrane</keyword>
<name>A0A381XAD2_9ZZZZ</name>
<evidence type="ECO:0000256" key="5">
    <source>
        <dbReference type="ARBA" id="ARBA00022989"/>
    </source>
</evidence>
<feature type="transmembrane region" description="Helical" evidence="7">
    <location>
        <begin position="61"/>
        <end position="83"/>
    </location>
</feature>
<feature type="transmembrane region" description="Helical" evidence="7">
    <location>
        <begin position="165"/>
        <end position="183"/>
    </location>
</feature>
<evidence type="ECO:0000256" key="4">
    <source>
        <dbReference type="ARBA" id="ARBA00022692"/>
    </source>
</evidence>
<feature type="transmembrane region" description="Helical" evidence="7">
    <location>
        <begin position="294"/>
        <end position="315"/>
    </location>
</feature>
<accession>A0A381XAD2</accession>
<dbReference type="GO" id="GO:0055085">
    <property type="term" value="P:transmembrane transport"/>
    <property type="evidence" value="ECO:0007669"/>
    <property type="project" value="InterPro"/>
</dbReference>
<feature type="domain" description="ABC transmembrane type-1" evidence="8">
    <location>
        <begin position="123"/>
        <end position="312"/>
    </location>
</feature>
<dbReference type="GO" id="GO:0005886">
    <property type="term" value="C:plasma membrane"/>
    <property type="evidence" value="ECO:0007669"/>
    <property type="project" value="UniProtKB-SubCell"/>
</dbReference>